<dbReference type="GO" id="GO:0005886">
    <property type="term" value="C:plasma membrane"/>
    <property type="evidence" value="ECO:0007669"/>
    <property type="project" value="UniProtKB-SubCell"/>
</dbReference>
<evidence type="ECO:0000313" key="10">
    <source>
        <dbReference type="EMBL" id="CAE8641703.1"/>
    </source>
</evidence>
<keyword evidence="11" id="KW-1185">Reference proteome</keyword>
<keyword evidence="4 9" id="KW-0812">Transmembrane</keyword>
<dbReference type="InterPro" id="IPR044669">
    <property type="entry name" value="YneE/VCCN1/2-like"/>
</dbReference>
<keyword evidence="3" id="KW-1003">Cell membrane</keyword>
<evidence type="ECO:0000256" key="2">
    <source>
        <dbReference type="ARBA" id="ARBA00022448"/>
    </source>
</evidence>
<comment type="subcellular location">
    <subcellularLocation>
        <location evidence="1">Cell membrane</location>
        <topology evidence="1">Multi-pass membrane protein</topology>
    </subcellularLocation>
</comment>
<evidence type="ECO:0000256" key="4">
    <source>
        <dbReference type="ARBA" id="ARBA00022692"/>
    </source>
</evidence>
<dbReference type="Pfam" id="PF25539">
    <property type="entry name" value="Bestrophin_2"/>
    <property type="match status" value="1"/>
</dbReference>
<evidence type="ECO:0000256" key="5">
    <source>
        <dbReference type="ARBA" id="ARBA00022989"/>
    </source>
</evidence>
<gene>
    <name evidence="10" type="ORF">PGLA1383_LOCUS56314</name>
</gene>
<feature type="region of interest" description="Disordered" evidence="8">
    <location>
        <begin position="186"/>
        <end position="227"/>
    </location>
</feature>
<dbReference type="Proteomes" id="UP000654075">
    <property type="component" value="Unassembled WGS sequence"/>
</dbReference>
<dbReference type="EMBL" id="CAJNNV010032975">
    <property type="protein sequence ID" value="CAE8641703.1"/>
    <property type="molecule type" value="Genomic_DNA"/>
</dbReference>
<proteinExistence type="predicted"/>
<keyword evidence="2" id="KW-0813">Transport</keyword>
<reference evidence="10" key="1">
    <citation type="submission" date="2021-02" db="EMBL/GenBank/DDBJ databases">
        <authorList>
            <person name="Dougan E. K."/>
            <person name="Rhodes N."/>
            <person name="Thang M."/>
            <person name="Chan C."/>
        </authorList>
    </citation>
    <scope>NUCLEOTIDE SEQUENCE</scope>
</reference>
<dbReference type="AlphaFoldDB" id="A0A813HWF0"/>
<sequence>MGSIEDINVIIATPLPLPYANLCKLLLTLWMFSFPFVEDFSVGLFGGITIPIVIMGSLLAIDLISTELENPFGDDTNDLDLIEQIHILECEALEMLEYCGDFKARSAFIWRGLPDRMADTSCKPVTHQLALAKLAEGFQDVVGGRTEKTLLSFQDGQFGVKDLRGSTPARGMSKGVAATAAKALAKAPLLDPPPPPQSSVARSYSGGSLGSAEEETNSDESDSEEER</sequence>
<evidence type="ECO:0000256" key="9">
    <source>
        <dbReference type="SAM" id="Phobius"/>
    </source>
</evidence>
<evidence type="ECO:0008006" key="12">
    <source>
        <dbReference type="Google" id="ProtNLM"/>
    </source>
</evidence>
<keyword evidence="7 9" id="KW-0472">Membrane</keyword>
<feature type="compositionally biased region" description="Acidic residues" evidence="8">
    <location>
        <begin position="212"/>
        <end position="227"/>
    </location>
</feature>
<evidence type="ECO:0000256" key="8">
    <source>
        <dbReference type="SAM" id="MobiDB-lite"/>
    </source>
</evidence>
<feature type="transmembrane region" description="Helical" evidence="9">
    <location>
        <begin position="40"/>
        <end position="61"/>
    </location>
</feature>
<dbReference type="PANTHER" id="PTHR33281:SF19">
    <property type="entry name" value="VOLTAGE-DEPENDENT ANION CHANNEL-FORMING PROTEIN YNEE"/>
    <property type="match status" value="1"/>
</dbReference>
<evidence type="ECO:0000313" key="11">
    <source>
        <dbReference type="Proteomes" id="UP000654075"/>
    </source>
</evidence>
<protein>
    <recommendedName>
        <fullName evidence="12">Bestrophin homolog</fullName>
    </recommendedName>
</protein>
<evidence type="ECO:0000256" key="7">
    <source>
        <dbReference type="ARBA" id="ARBA00023136"/>
    </source>
</evidence>
<keyword evidence="6" id="KW-0406">Ion transport</keyword>
<evidence type="ECO:0000256" key="6">
    <source>
        <dbReference type="ARBA" id="ARBA00023065"/>
    </source>
</evidence>
<dbReference type="OrthoDB" id="1368at2759"/>
<dbReference type="GO" id="GO:0005254">
    <property type="term" value="F:chloride channel activity"/>
    <property type="evidence" value="ECO:0007669"/>
    <property type="project" value="InterPro"/>
</dbReference>
<organism evidence="10 11">
    <name type="scientific">Polarella glacialis</name>
    <name type="common">Dinoflagellate</name>
    <dbReference type="NCBI Taxonomy" id="89957"/>
    <lineage>
        <taxon>Eukaryota</taxon>
        <taxon>Sar</taxon>
        <taxon>Alveolata</taxon>
        <taxon>Dinophyceae</taxon>
        <taxon>Suessiales</taxon>
        <taxon>Suessiaceae</taxon>
        <taxon>Polarella</taxon>
    </lineage>
</organism>
<dbReference type="PANTHER" id="PTHR33281">
    <property type="entry name" value="UPF0187 PROTEIN YNEE"/>
    <property type="match status" value="1"/>
</dbReference>
<evidence type="ECO:0000256" key="1">
    <source>
        <dbReference type="ARBA" id="ARBA00004651"/>
    </source>
</evidence>
<keyword evidence="5 9" id="KW-1133">Transmembrane helix</keyword>
<accession>A0A813HWF0</accession>
<evidence type="ECO:0000256" key="3">
    <source>
        <dbReference type="ARBA" id="ARBA00022475"/>
    </source>
</evidence>
<name>A0A813HWF0_POLGL</name>
<comment type="caution">
    <text evidence="10">The sequence shown here is derived from an EMBL/GenBank/DDBJ whole genome shotgun (WGS) entry which is preliminary data.</text>
</comment>